<protein>
    <recommendedName>
        <fullName evidence="2">histidine kinase</fullName>
        <ecNumber evidence="2">2.7.13.3</ecNumber>
    </recommendedName>
</protein>
<dbReference type="SMART" id="SM00028">
    <property type="entry name" value="TPR"/>
    <property type="match status" value="4"/>
</dbReference>
<sequence length="851" mass="96184">MVTTKIWFYLVALILLPSGIFAQNTPATLEVRLEKDRDGAALLKQINVNANDTNQVKLTLKAIRMYWYLRSETGKLDTCMVLAKKAYKVSTELKYTEGINEAAFILCKAYMVRNNAGEASKLLTAAYGEQRVKLMLAMAEYYVFEFEPSDPEYRKALPLMKDGIKVCETYRSDRWLDECMVLQGKYLFKSGDYQGGRNSFMNIIRKHHAAGNYGRAAKFWSELGNNTPENDSTFEDIRHSHEMAVHNYYQANDLKNAAYCLRDLAVVNGNHNRTDSSERQLLRVITTLKAIGERVTPTTYNILGDFYRFTGQYDKALYYTLEALNVTADNETQARAHSHLLIGRTYEKLRDYSNSLKHYQLALNIISPRNKRLRSLIANDMAYVTAVAGNPQKALSDLNDFIKVNPHPFLNSKQEFAATFGAIYSLMGDYVRAEKYYLEMLSLNKAVNEENGRLVNESGSTLASGGAYFLIGKFYTARGNFSAANGYLKRSLQNAQFLDADQELETYELLFKTDSALGNYLSAIKHLERHRILYDSINSVQKNRQITELGLKYETEQRLKDIEILRNKETKNLAALQKADFIRNIIIAGALVTLLFAVFAYRAYYNKRRSNRELQAQREEIDSQNQVLQVLLSQKDQFLKEKEWLLKEIHHRVKNNLQIIMSLLNSQSAHLRNTDAIEAITTSGNRVRSIALIHQKLYGGESLSSVNMPEYVADLVRYMMDGFDTRERGITFVQKIDSINIDVAQAVPVGLILNEAITNAVKYAFGKNGGEIIIDFHRTGDGVILSIADNGKGLPVGFDISQSNSLGMEMMQGLAKQLRGKLDISSEGGTIVQVGFRLLPATDGALPVTDN</sequence>
<dbReference type="PANTHER" id="PTHR41523:SF8">
    <property type="entry name" value="ETHYLENE RESPONSE SENSOR PROTEIN"/>
    <property type="match status" value="1"/>
</dbReference>
<feature type="repeat" description="TPR" evidence="8">
    <location>
        <begin position="297"/>
        <end position="330"/>
    </location>
</feature>
<dbReference type="Pfam" id="PF13424">
    <property type="entry name" value="TPR_12"/>
    <property type="match status" value="1"/>
</dbReference>
<dbReference type="AlphaFoldDB" id="A0A6B9ZMX9"/>
<dbReference type="Pfam" id="PF07568">
    <property type="entry name" value="HisKA_2"/>
    <property type="match status" value="1"/>
</dbReference>
<reference evidence="13 14" key="1">
    <citation type="submission" date="2020-01" db="EMBL/GenBank/DDBJ databases">
        <title>Complete genome sequence of Chitinophaga sp. H33E-04 isolated from quinoa roots.</title>
        <authorList>
            <person name="Weon H.-Y."/>
            <person name="Lee S.A."/>
        </authorList>
    </citation>
    <scope>NUCLEOTIDE SEQUENCE [LARGE SCALE GENOMIC DNA]</scope>
    <source>
        <strain evidence="13 14">H33E-04</strain>
    </source>
</reference>
<keyword evidence="6" id="KW-0418">Kinase</keyword>
<keyword evidence="9" id="KW-0175">Coiled coil</keyword>
<dbReference type="PROSITE" id="PS50005">
    <property type="entry name" value="TPR"/>
    <property type="match status" value="1"/>
</dbReference>
<evidence type="ECO:0000256" key="6">
    <source>
        <dbReference type="ARBA" id="ARBA00022777"/>
    </source>
</evidence>
<keyword evidence="4" id="KW-0808">Transferase</keyword>
<dbReference type="RefSeq" id="WP_162335072.1">
    <property type="nucleotide sequence ID" value="NZ_CP048113.1"/>
</dbReference>
<keyword evidence="10" id="KW-0812">Transmembrane</keyword>
<dbReference type="Gene3D" id="1.25.40.10">
    <property type="entry name" value="Tetratricopeptide repeat domain"/>
    <property type="match status" value="2"/>
</dbReference>
<evidence type="ECO:0000313" key="13">
    <source>
        <dbReference type="EMBL" id="QHS63356.1"/>
    </source>
</evidence>
<feature type="chain" id="PRO_5025436721" description="histidine kinase" evidence="11">
    <location>
        <begin position="23"/>
        <end position="851"/>
    </location>
</feature>
<keyword evidence="8" id="KW-0802">TPR repeat</keyword>
<gene>
    <name evidence="13" type="ORF">GWR21_28340</name>
</gene>
<dbReference type="PROSITE" id="PS50109">
    <property type="entry name" value="HIS_KIN"/>
    <property type="match status" value="1"/>
</dbReference>
<evidence type="ECO:0000256" key="7">
    <source>
        <dbReference type="ARBA" id="ARBA00022840"/>
    </source>
</evidence>
<dbReference type="InterPro" id="IPR011990">
    <property type="entry name" value="TPR-like_helical_dom_sf"/>
</dbReference>
<keyword evidence="10" id="KW-1133">Transmembrane helix</keyword>
<dbReference type="SUPFAM" id="SSF55874">
    <property type="entry name" value="ATPase domain of HSP90 chaperone/DNA topoisomerase II/histidine kinase"/>
    <property type="match status" value="1"/>
</dbReference>
<evidence type="ECO:0000256" key="9">
    <source>
        <dbReference type="SAM" id="Coils"/>
    </source>
</evidence>
<dbReference type="InterPro" id="IPR003594">
    <property type="entry name" value="HATPase_dom"/>
</dbReference>
<dbReference type="SUPFAM" id="SSF48452">
    <property type="entry name" value="TPR-like"/>
    <property type="match status" value="2"/>
</dbReference>
<evidence type="ECO:0000259" key="12">
    <source>
        <dbReference type="PROSITE" id="PS50109"/>
    </source>
</evidence>
<evidence type="ECO:0000256" key="3">
    <source>
        <dbReference type="ARBA" id="ARBA00022553"/>
    </source>
</evidence>
<evidence type="ECO:0000256" key="4">
    <source>
        <dbReference type="ARBA" id="ARBA00022679"/>
    </source>
</evidence>
<dbReference type="InterPro" id="IPR019734">
    <property type="entry name" value="TPR_rpt"/>
</dbReference>
<evidence type="ECO:0000256" key="1">
    <source>
        <dbReference type="ARBA" id="ARBA00000085"/>
    </source>
</evidence>
<feature type="domain" description="Histidine kinase" evidence="12">
    <location>
        <begin position="648"/>
        <end position="840"/>
    </location>
</feature>
<name>A0A6B9ZMX9_9BACT</name>
<dbReference type="Proteomes" id="UP000476411">
    <property type="component" value="Chromosome"/>
</dbReference>
<evidence type="ECO:0000256" key="5">
    <source>
        <dbReference type="ARBA" id="ARBA00022741"/>
    </source>
</evidence>
<keyword evidence="5" id="KW-0547">Nucleotide-binding</keyword>
<dbReference type="InterPro" id="IPR036890">
    <property type="entry name" value="HATPase_C_sf"/>
</dbReference>
<dbReference type="Pfam" id="PF02518">
    <property type="entry name" value="HATPase_c"/>
    <property type="match status" value="1"/>
</dbReference>
<accession>A0A6B9ZMX9</accession>
<feature type="coiled-coil region" evidence="9">
    <location>
        <begin position="607"/>
        <end position="634"/>
    </location>
</feature>
<evidence type="ECO:0000313" key="14">
    <source>
        <dbReference type="Proteomes" id="UP000476411"/>
    </source>
</evidence>
<keyword evidence="14" id="KW-1185">Reference proteome</keyword>
<dbReference type="GO" id="GO:0004673">
    <property type="term" value="F:protein histidine kinase activity"/>
    <property type="evidence" value="ECO:0007669"/>
    <property type="project" value="UniProtKB-EC"/>
</dbReference>
<feature type="transmembrane region" description="Helical" evidence="10">
    <location>
        <begin position="581"/>
        <end position="604"/>
    </location>
</feature>
<dbReference type="KEGG" id="chih:GWR21_28340"/>
<dbReference type="SMART" id="SM00387">
    <property type="entry name" value="HATPase_c"/>
    <property type="match status" value="1"/>
</dbReference>
<dbReference type="EMBL" id="CP048113">
    <property type="protein sequence ID" value="QHS63356.1"/>
    <property type="molecule type" value="Genomic_DNA"/>
</dbReference>
<dbReference type="PANTHER" id="PTHR41523">
    <property type="entry name" value="TWO-COMPONENT SYSTEM SENSOR PROTEIN"/>
    <property type="match status" value="1"/>
</dbReference>
<keyword evidence="10" id="KW-0472">Membrane</keyword>
<dbReference type="Gene3D" id="3.30.565.10">
    <property type="entry name" value="Histidine kinase-like ATPase, C-terminal domain"/>
    <property type="match status" value="1"/>
</dbReference>
<dbReference type="InterPro" id="IPR005467">
    <property type="entry name" value="His_kinase_dom"/>
</dbReference>
<dbReference type="InterPro" id="IPR011495">
    <property type="entry name" value="Sig_transdc_His_kin_sub2_dim/P"/>
</dbReference>
<keyword evidence="3" id="KW-0597">Phosphoprotein</keyword>
<comment type="catalytic activity">
    <reaction evidence="1">
        <text>ATP + protein L-histidine = ADP + protein N-phospho-L-histidine.</text>
        <dbReference type="EC" id="2.7.13.3"/>
    </reaction>
</comment>
<evidence type="ECO:0000256" key="8">
    <source>
        <dbReference type="PROSITE-ProRule" id="PRU00339"/>
    </source>
</evidence>
<dbReference type="EC" id="2.7.13.3" evidence="2"/>
<keyword evidence="7" id="KW-0067">ATP-binding</keyword>
<feature type="signal peptide" evidence="11">
    <location>
        <begin position="1"/>
        <end position="22"/>
    </location>
</feature>
<dbReference type="GO" id="GO:0005524">
    <property type="term" value="F:ATP binding"/>
    <property type="evidence" value="ECO:0007669"/>
    <property type="project" value="UniProtKB-KW"/>
</dbReference>
<evidence type="ECO:0000256" key="11">
    <source>
        <dbReference type="SAM" id="SignalP"/>
    </source>
</evidence>
<organism evidence="13 14">
    <name type="scientific">Chitinophaga agri</name>
    <dbReference type="NCBI Taxonomy" id="2703787"/>
    <lineage>
        <taxon>Bacteria</taxon>
        <taxon>Pseudomonadati</taxon>
        <taxon>Bacteroidota</taxon>
        <taxon>Chitinophagia</taxon>
        <taxon>Chitinophagales</taxon>
        <taxon>Chitinophagaceae</taxon>
        <taxon>Chitinophaga</taxon>
    </lineage>
</organism>
<dbReference type="Gene3D" id="3.30.450.20">
    <property type="entry name" value="PAS domain"/>
    <property type="match status" value="1"/>
</dbReference>
<proteinExistence type="predicted"/>
<evidence type="ECO:0000256" key="2">
    <source>
        <dbReference type="ARBA" id="ARBA00012438"/>
    </source>
</evidence>
<evidence type="ECO:0000256" key="10">
    <source>
        <dbReference type="SAM" id="Phobius"/>
    </source>
</evidence>
<keyword evidence="11" id="KW-0732">Signal</keyword>